<keyword evidence="7" id="KW-0732">Signal</keyword>
<dbReference type="Pfam" id="PF01483">
    <property type="entry name" value="P_proprotein"/>
    <property type="match status" value="1"/>
</dbReference>
<feature type="active site" description="Charge relay system" evidence="4">
    <location>
        <position position="254"/>
    </location>
</feature>
<comment type="caution">
    <text evidence="10">The sequence shown here is derived from an EMBL/GenBank/DDBJ whole genome shotgun (WGS) entry which is preliminary data.</text>
</comment>
<dbReference type="InterPro" id="IPR036852">
    <property type="entry name" value="Peptidase_S8/S53_dom_sf"/>
</dbReference>
<dbReference type="EMBL" id="JANFQO010000004">
    <property type="protein sequence ID" value="MCQ4164107.1"/>
    <property type="molecule type" value="Genomic_DNA"/>
</dbReference>
<name>A0ABT1QP90_9GAMM</name>
<evidence type="ECO:0000313" key="11">
    <source>
        <dbReference type="Proteomes" id="UP001165498"/>
    </source>
</evidence>
<dbReference type="SUPFAM" id="SSF49785">
    <property type="entry name" value="Galactose-binding domain-like"/>
    <property type="match status" value="2"/>
</dbReference>
<evidence type="ECO:0000256" key="2">
    <source>
        <dbReference type="ARBA" id="ARBA00022801"/>
    </source>
</evidence>
<evidence type="ECO:0000256" key="1">
    <source>
        <dbReference type="ARBA" id="ARBA00022670"/>
    </source>
</evidence>
<evidence type="ECO:0000256" key="5">
    <source>
        <dbReference type="RuleBase" id="RU003355"/>
    </source>
</evidence>
<keyword evidence="1 4" id="KW-0645">Protease</keyword>
<evidence type="ECO:0000256" key="6">
    <source>
        <dbReference type="SAM" id="MobiDB-lite"/>
    </source>
</evidence>
<dbReference type="Gene3D" id="3.40.50.200">
    <property type="entry name" value="Peptidase S8/S53 domain"/>
    <property type="match status" value="1"/>
</dbReference>
<dbReference type="InterPro" id="IPR023827">
    <property type="entry name" value="Peptidase_S8_Asp-AS"/>
</dbReference>
<dbReference type="PROSITE" id="PS00138">
    <property type="entry name" value="SUBTILASE_SER"/>
    <property type="match status" value="1"/>
</dbReference>
<evidence type="ECO:0000256" key="3">
    <source>
        <dbReference type="ARBA" id="ARBA00022825"/>
    </source>
</evidence>
<feature type="active site" description="Charge relay system" evidence="4">
    <location>
        <position position="315"/>
    </location>
</feature>
<dbReference type="PROSITE" id="PS50853">
    <property type="entry name" value="FN3"/>
    <property type="match status" value="1"/>
</dbReference>
<reference evidence="10" key="1">
    <citation type="submission" date="2022-07" db="EMBL/GenBank/DDBJ databases">
        <title>Tahibacter sp., a new gammaproteobacterium isolated from the silt sample collected at pig farm.</title>
        <authorList>
            <person name="Chen H."/>
        </authorList>
    </citation>
    <scope>NUCLEOTIDE SEQUENCE</scope>
    <source>
        <strain evidence="10">P2K</strain>
    </source>
</reference>
<evidence type="ECO:0000313" key="10">
    <source>
        <dbReference type="EMBL" id="MCQ4164107.1"/>
    </source>
</evidence>
<dbReference type="InterPro" id="IPR002884">
    <property type="entry name" value="P_dom"/>
</dbReference>
<proteinExistence type="inferred from homology"/>
<dbReference type="Gene3D" id="2.60.40.10">
    <property type="entry name" value="Immunoglobulins"/>
    <property type="match status" value="1"/>
</dbReference>
<dbReference type="SUPFAM" id="SSF52743">
    <property type="entry name" value="Subtilisin-like"/>
    <property type="match status" value="1"/>
</dbReference>
<dbReference type="InterPro" id="IPR036116">
    <property type="entry name" value="FN3_sf"/>
</dbReference>
<feature type="domain" description="P/Homo B" evidence="9">
    <location>
        <begin position="925"/>
        <end position="1088"/>
    </location>
</feature>
<dbReference type="PROSITE" id="PS00137">
    <property type="entry name" value="SUBTILASE_HIS"/>
    <property type="match status" value="1"/>
</dbReference>
<dbReference type="InterPro" id="IPR034058">
    <property type="entry name" value="TagA/B/C/D_pept_dom"/>
</dbReference>
<dbReference type="PROSITE" id="PS00136">
    <property type="entry name" value="SUBTILASE_ASP"/>
    <property type="match status" value="1"/>
</dbReference>
<dbReference type="InterPro" id="IPR051048">
    <property type="entry name" value="Peptidase_S8/S53_subtilisin"/>
</dbReference>
<dbReference type="PANTHER" id="PTHR43399">
    <property type="entry name" value="SUBTILISIN-RELATED"/>
    <property type="match status" value="1"/>
</dbReference>
<comment type="similarity">
    <text evidence="4 5">Belongs to the peptidase S8 family.</text>
</comment>
<keyword evidence="3 4" id="KW-0720">Serine protease</keyword>
<dbReference type="InterPro" id="IPR022398">
    <property type="entry name" value="Peptidase_S8_His-AS"/>
</dbReference>
<feature type="chain" id="PRO_5045484514" evidence="7">
    <location>
        <begin position="20"/>
        <end position="1101"/>
    </location>
</feature>
<dbReference type="RefSeq" id="WP_255912313.1">
    <property type="nucleotide sequence ID" value="NZ_JANFQO010000004.1"/>
</dbReference>
<dbReference type="InterPro" id="IPR000209">
    <property type="entry name" value="Peptidase_S8/S53_dom"/>
</dbReference>
<dbReference type="PANTHER" id="PTHR43399:SF5">
    <property type="entry name" value="PEPTIDASE S8 FAMILY WITH PROTEASE-ASSOCIATED DOMAIN"/>
    <property type="match status" value="1"/>
</dbReference>
<feature type="active site" description="Charge relay system" evidence="4">
    <location>
        <position position="513"/>
    </location>
</feature>
<accession>A0ABT1QP90</accession>
<feature type="domain" description="Fibronectin type-III" evidence="8">
    <location>
        <begin position="841"/>
        <end position="934"/>
    </location>
</feature>
<dbReference type="Gene3D" id="2.60.120.260">
    <property type="entry name" value="Galactose-binding domain-like"/>
    <property type="match status" value="1"/>
</dbReference>
<dbReference type="Proteomes" id="UP001165498">
    <property type="component" value="Unassembled WGS sequence"/>
</dbReference>
<dbReference type="SUPFAM" id="SSF49265">
    <property type="entry name" value="Fibronectin type III"/>
    <property type="match status" value="1"/>
</dbReference>
<gene>
    <name evidence="10" type="ORF">NM961_05225</name>
</gene>
<dbReference type="Gene3D" id="2.60.120.380">
    <property type="match status" value="1"/>
</dbReference>
<feature type="region of interest" description="Disordered" evidence="6">
    <location>
        <begin position="665"/>
        <end position="686"/>
    </location>
</feature>
<evidence type="ECO:0000256" key="7">
    <source>
        <dbReference type="SAM" id="SignalP"/>
    </source>
</evidence>
<dbReference type="InterPro" id="IPR003961">
    <property type="entry name" value="FN3_dom"/>
</dbReference>
<keyword evidence="2 4" id="KW-0378">Hydrolase</keyword>
<sequence>MRKYLFVCVSLSLSFSAYAAGGERCAVSFAGAQMDVCSGKVSAPEPFAQLAQVEAFKDSSLRLIKFDGPIDDARRAAVEAIGAKIVDYAPYYAYVVQMPSTLDGRARAIPGVVWSGPFLPAFKIDPNIAAELRGGTLLRDAGITELSISLHAGADRAAMQQLAARAPGLSVVNTVAAGGDTQLIARFERAQLRAAVEQLAADPRVSAIGFRLPKRLLNSQADWLHQSNVNSPSPLRPVFAKGLYGCGQTVGVLDSGLFIGNCAFNDAAQTPAISDCNTGASCPPVTTPNLAHRKVTAYYKWSGDAGGAPADEHGHGTHVTGSIAGNNPANAVDCTNFTTEGGNTDLDGTAPGAKIVMQEMGGDLAYLSNTGNPYHAADMAYTSGARLHSNSWGGGCTNIFGGCVSGCTVTYDAEARHADNIMHDRPEMLVLFAAGNDASACPAGNNVGSPGNAKSVMTIGASLRGTAANGMASFSSRGPTLDVRTKPDLTAQGDSIVSAQRDACGTRTSSGTSMATPTAAGLAALVRDYLARGFYPSGQRNPADAITNPSGALIKAIMISGAFSMSGSGAGSAPGQSQGWGRILLDNSLYFNGDTSRLYIHDSPNGLSTGGQDTHTVVITAGQPFNATLAWTDAAAAIGASPALVNSLRLEVVAPNGDVWTQKLPAAATPSNPNPTQDTTTANYDDRNTVQRISFTAPATGPYQLRVRGINVPSGPQKYALAATGSLVVGTDPDFALQVNPQTANICAGSPASYDVGVQSLNGFTSPVTLSVTGLPGSATGTFTPNPVTPAQPAAISQLAVANTAGVASGSYTLSLAGNSASPPLQHTASATLNVVAAAPAAGSLTAPANNATGQATSPVFSWAPIADAASYRIQVATDAGFTTLVENQVVTTTSYTPSVALSPDTAYFWRVYGINACGQGTVSAVFQFRTANEICRAPNAAIPDNNATGVTDSQTVATTGTLNGLRLGLQITHTYVGDLTLTLSKGATSVVFLQRPPNGNGGCSGNNMDLTVDDAATLALHANCTSGTEPAPAYITGSSYKPNSPLAAFAGHDLSGSWSLKAVDSAGQDTGTIVRWCLLPDVAPPQPDQIFKDGFEAPAR</sequence>
<organism evidence="10 11">
    <name type="scientific">Tahibacter harae</name>
    <dbReference type="NCBI Taxonomy" id="2963937"/>
    <lineage>
        <taxon>Bacteria</taxon>
        <taxon>Pseudomonadati</taxon>
        <taxon>Pseudomonadota</taxon>
        <taxon>Gammaproteobacteria</taxon>
        <taxon>Lysobacterales</taxon>
        <taxon>Rhodanobacteraceae</taxon>
        <taxon>Tahibacter</taxon>
    </lineage>
</organism>
<dbReference type="PROSITE" id="PS51829">
    <property type="entry name" value="P_HOMO_B"/>
    <property type="match status" value="1"/>
</dbReference>
<feature type="compositionally biased region" description="Low complexity" evidence="6">
    <location>
        <begin position="665"/>
        <end position="676"/>
    </location>
</feature>
<evidence type="ECO:0000259" key="9">
    <source>
        <dbReference type="PROSITE" id="PS51829"/>
    </source>
</evidence>
<evidence type="ECO:0000259" key="8">
    <source>
        <dbReference type="PROSITE" id="PS50853"/>
    </source>
</evidence>
<dbReference type="InterPro" id="IPR008979">
    <property type="entry name" value="Galactose-bd-like_sf"/>
</dbReference>
<dbReference type="InterPro" id="IPR015500">
    <property type="entry name" value="Peptidase_S8_subtilisin-rel"/>
</dbReference>
<protein>
    <submittedName>
        <fullName evidence="10">S8 family serine peptidase</fullName>
    </submittedName>
</protein>
<dbReference type="InterPro" id="IPR023828">
    <property type="entry name" value="Peptidase_S8_Ser-AS"/>
</dbReference>
<evidence type="ECO:0000256" key="4">
    <source>
        <dbReference type="PROSITE-ProRule" id="PRU01240"/>
    </source>
</evidence>
<dbReference type="Pfam" id="PF00082">
    <property type="entry name" value="Peptidase_S8"/>
    <property type="match status" value="1"/>
</dbReference>
<dbReference type="PROSITE" id="PS51892">
    <property type="entry name" value="SUBTILASE"/>
    <property type="match status" value="1"/>
</dbReference>
<feature type="signal peptide" evidence="7">
    <location>
        <begin position="1"/>
        <end position="19"/>
    </location>
</feature>
<keyword evidence="11" id="KW-1185">Reference proteome</keyword>
<dbReference type="CDD" id="cd00063">
    <property type="entry name" value="FN3"/>
    <property type="match status" value="1"/>
</dbReference>
<dbReference type="InterPro" id="IPR013783">
    <property type="entry name" value="Ig-like_fold"/>
</dbReference>
<dbReference type="PRINTS" id="PR00723">
    <property type="entry name" value="SUBTILISIN"/>
</dbReference>
<dbReference type="CDD" id="cd04842">
    <property type="entry name" value="Peptidases_S8_Kp43_protease"/>
    <property type="match status" value="1"/>
</dbReference>